<accession>A0AAV9PNL0</accession>
<evidence type="ECO:0000313" key="1">
    <source>
        <dbReference type="EMBL" id="KAK5173836.1"/>
    </source>
</evidence>
<gene>
    <name evidence="1" type="ORF">LTR77_002517</name>
</gene>
<dbReference type="GeneID" id="89923864"/>
<dbReference type="Proteomes" id="UP001337655">
    <property type="component" value="Unassembled WGS sequence"/>
</dbReference>
<name>A0AAV9PNL0_9PEZI</name>
<dbReference type="PANTHER" id="PTHR34846:SF11">
    <property type="entry name" value="4-CARBOXYMUCONOLACTONE DECARBOXYLASE FAMILY PROTEIN (AFU_ORTHOLOGUE AFUA_6G11590)"/>
    <property type="match status" value="1"/>
</dbReference>
<dbReference type="Gene3D" id="1.20.1290.10">
    <property type="entry name" value="AhpD-like"/>
    <property type="match status" value="1"/>
</dbReference>
<evidence type="ECO:0000313" key="2">
    <source>
        <dbReference type="Proteomes" id="UP001337655"/>
    </source>
</evidence>
<proteinExistence type="predicted"/>
<protein>
    <recommendedName>
        <fullName evidence="3">Carboxymuconolactone decarboxylase-like domain-containing protein</fullName>
    </recommendedName>
</protein>
<dbReference type="PANTHER" id="PTHR34846">
    <property type="entry name" value="4-CARBOXYMUCONOLACTONE DECARBOXYLASE FAMILY PROTEIN (AFU_ORTHOLOGUE AFUA_6G11590)"/>
    <property type="match status" value="1"/>
</dbReference>
<sequence length="189" mass="20806">MPRLEPKTREELTPGQQELHDLFDDSATKAYGDLFTWRIDGRQIGPMPFFLHHPKIGMAAMQLNGAMAQIPLPPDAKETAIVTVTAYHKAAYAVYCHERLASAPGYLEKNQLELIKKGEKPDGLNEGCSVAFDVALRLSTTPGPMPQQLWDRGAAVFGKDGLVALLHYIGFYSHVSMLMNGTDVPVPES</sequence>
<dbReference type="EMBL" id="JAVRRT010000003">
    <property type="protein sequence ID" value="KAK5173836.1"/>
    <property type="molecule type" value="Genomic_DNA"/>
</dbReference>
<evidence type="ECO:0008006" key="3">
    <source>
        <dbReference type="Google" id="ProtNLM"/>
    </source>
</evidence>
<dbReference type="AlphaFoldDB" id="A0AAV9PNL0"/>
<reference evidence="1 2" key="1">
    <citation type="submission" date="2023-08" db="EMBL/GenBank/DDBJ databases">
        <title>Black Yeasts Isolated from many extreme environments.</title>
        <authorList>
            <person name="Coleine C."/>
            <person name="Stajich J.E."/>
            <person name="Selbmann L."/>
        </authorList>
    </citation>
    <scope>NUCLEOTIDE SEQUENCE [LARGE SCALE GENOMIC DNA]</scope>
    <source>
        <strain evidence="1 2">CCFEE 5935</strain>
    </source>
</reference>
<dbReference type="RefSeq" id="XP_064662531.1">
    <property type="nucleotide sequence ID" value="XM_064799776.1"/>
</dbReference>
<comment type="caution">
    <text evidence="1">The sequence shown here is derived from an EMBL/GenBank/DDBJ whole genome shotgun (WGS) entry which is preliminary data.</text>
</comment>
<organism evidence="1 2">
    <name type="scientific">Saxophila tyrrhenica</name>
    <dbReference type="NCBI Taxonomy" id="1690608"/>
    <lineage>
        <taxon>Eukaryota</taxon>
        <taxon>Fungi</taxon>
        <taxon>Dikarya</taxon>
        <taxon>Ascomycota</taxon>
        <taxon>Pezizomycotina</taxon>
        <taxon>Dothideomycetes</taxon>
        <taxon>Dothideomycetidae</taxon>
        <taxon>Mycosphaerellales</taxon>
        <taxon>Extremaceae</taxon>
        <taxon>Saxophila</taxon>
    </lineage>
</organism>
<keyword evidence="2" id="KW-1185">Reference proteome</keyword>
<dbReference type="SUPFAM" id="SSF69118">
    <property type="entry name" value="AhpD-like"/>
    <property type="match status" value="1"/>
</dbReference>
<dbReference type="InterPro" id="IPR029032">
    <property type="entry name" value="AhpD-like"/>
</dbReference>